<organism evidence="1 2">
    <name type="scientific">Mycena rosella</name>
    <name type="common">Pink bonnet</name>
    <name type="synonym">Agaricus rosellus</name>
    <dbReference type="NCBI Taxonomy" id="1033263"/>
    <lineage>
        <taxon>Eukaryota</taxon>
        <taxon>Fungi</taxon>
        <taxon>Dikarya</taxon>
        <taxon>Basidiomycota</taxon>
        <taxon>Agaricomycotina</taxon>
        <taxon>Agaricomycetes</taxon>
        <taxon>Agaricomycetidae</taxon>
        <taxon>Agaricales</taxon>
        <taxon>Marasmiineae</taxon>
        <taxon>Mycenaceae</taxon>
        <taxon>Mycena</taxon>
    </lineage>
</organism>
<evidence type="ECO:0000313" key="2">
    <source>
        <dbReference type="Proteomes" id="UP001221757"/>
    </source>
</evidence>
<comment type="caution">
    <text evidence="1">The sequence shown here is derived from an EMBL/GenBank/DDBJ whole genome shotgun (WGS) entry which is preliminary data.</text>
</comment>
<sequence length="77" mass="8502">MLSGHFYSFLKAGIGYLILVLLRPHITTGIYITNARITRVGDESWIVRPSPDFVHQCGLLDTQELAPMALGAPPTHL</sequence>
<keyword evidence="2" id="KW-1185">Reference proteome</keyword>
<evidence type="ECO:0000313" key="1">
    <source>
        <dbReference type="EMBL" id="KAJ7686832.1"/>
    </source>
</evidence>
<accession>A0AAD7DA77</accession>
<dbReference type="EMBL" id="JARKIE010000093">
    <property type="protein sequence ID" value="KAJ7686832.1"/>
    <property type="molecule type" value="Genomic_DNA"/>
</dbReference>
<dbReference type="AlphaFoldDB" id="A0AAD7DA77"/>
<name>A0AAD7DA77_MYCRO</name>
<dbReference type="Proteomes" id="UP001221757">
    <property type="component" value="Unassembled WGS sequence"/>
</dbReference>
<proteinExistence type="predicted"/>
<gene>
    <name evidence="1" type="ORF">B0H17DRAFT_1071263</name>
</gene>
<reference evidence="1" key="1">
    <citation type="submission" date="2023-03" db="EMBL/GenBank/DDBJ databases">
        <title>Massive genome expansion in bonnet fungi (Mycena s.s.) driven by repeated elements and novel gene families across ecological guilds.</title>
        <authorList>
            <consortium name="Lawrence Berkeley National Laboratory"/>
            <person name="Harder C.B."/>
            <person name="Miyauchi S."/>
            <person name="Viragh M."/>
            <person name="Kuo A."/>
            <person name="Thoen E."/>
            <person name="Andreopoulos B."/>
            <person name="Lu D."/>
            <person name="Skrede I."/>
            <person name="Drula E."/>
            <person name="Henrissat B."/>
            <person name="Morin E."/>
            <person name="Kohler A."/>
            <person name="Barry K."/>
            <person name="LaButti K."/>
            <person name="Morin E."/>
            <person name="Salamov A."/>
            <person name="Lipzen A."/>
            <person name="Mereny Z."/>
            <person name="Hegedus B."/>
            <person name="Baldrian P."/>
            <person name="Stursova M."/>
            <person name="Weitz H."/>
            <person name="Taylor A."/>
            <person name="Grigoriev I.V."/>
            <person name="Nagy L.G."/>
            <person name="Martin F."/>
            <person name="Kauserud H."/>
        </authorList>
    </citation>
    <scope>NUCLEOTIDE SEQUENCE</scope>
    <source>
        <strain evidence="1">CBHHK067</strain>
    </source>
</reference>
<protein>
    <submittedName>
        <fullName evidence="1">Uncharacterized protein</fullName>
    </submittedName>
</protein>